<reference evidence="1 2" key="1">
    <citation type="submission" date="2020-02" db="EMBL/GenBank/DDBJ databases">
        <authorList>
            <person name="Ferguson B K."/>
        </authorList>
    </citation>
    <scope>NUCLEOTIDE SEQUENCE [LARGE SCALE GENOMIC DNA]</scope>
</reference>
<evidence type="ECO:0000313" key="1">
    <source>
        <dbReference type="EMBL" id="CAB0014227.1"/>
    </source>
</evidence>
<accession>A0A6H5HAV2</accession>
<sequence>MPDSPFQDSLAIPLKCLQDEISPRISAKELSYLVLKPATRSKLLVIDIRDQSLYPLLLIIY</sequence>
<protein>
    <submittedName>
        <fullName evidence="1">Uncharacterized protein</fullName>
    </submittedName>
</protein>
<dbReference type="OrthoDB" id="1668230at2759"/>
<dbReference type="AlphaFoldDB" id="A0A6H5HAV2"/>
<dbReference type="Proteomes" id="UP000479000">
    <property type="component" value="Unassembled WGS sequence"/>
</dbReference>
<dbReference type="EMBL" id="CADCXU010027519">
    <property type="protein sequence ID" value="CAB0014227.1"/>
    <property type="molecule type" value="Genomic_DNA"/>
</dbReference>
<evidence type="ECO:0000313" key="2">
    <source>
        <dbReference type="Proteomes" id="UP000479000"/>
    </source>
</evidence>
<gene>
    <name evidence="1" type="ORF">NTEN_LOCUS18683</name>
</gene>
<name>A0A6H5HAV2_9HEMI</name>
<feature type="non-terminal residue" evidence="1">
    <location>
        <position position="61"/>
    </location>
</feature>
<keyword evidence="2" id="KW-1185">Reference proteome</keyword>
<proteinExistence type="predicted"/>
<organism evidence="1 2">
    <name type="scientific">Nesidiocoris tenuis</name>
    <dbReference type="NCBI Taxonomy" id="355587"/>
    <lineage>
        <taxon>Eukaryota</taxon>
        <taxon>Metazoa</taxon>
        <taxon>Ecdysozoa</taxon>
        <taxon>Arthropoda</taxon>
        <taxon>Hexapoda</taxon>
        <taxon>Insecta</taxon>
        <taxon>Pterygota</taxon>
        <taxon>Neoptera</taxon>
        <taxon>Paraneoptera</taxon>
        <taxon>Hemiptera</taxon>
        <taxon>Heteroptera</taxon>
        <taxon>Panheteroptera</taxon>
        <taxon>Cimicomorpha</taxon>
        <taxon>Miridae</taxon>
        <taxon>Dicyphina</taxon>
        <taxon>Nesidiocoris</taxon>
    </lineage>
</organism>